<organism evidence="4">
    <name type="scientific">marine metagenome</name>
    <dbReference type="NCBI Taxonomy" id="408172"/>
    <lineage>
        <taxon>unclassified sequences</taxon>
        <taxon>metagenomes</taxon>
        <taxon>ecological metagenomes</taxon>
    </lineage>
</organism>
<dbReference type="SMART" id="SM00560">
    <property type="entry name" value="LamGL"/>
    <property type="match status" value="1"/>
</dbReference>
<evidence type="ECO:0000259" key="3">
    <source>
        <dbReference type="SMART" id="SM00560"/>
    </source>
</evidence>
<dbReference type="InterPro" id="IPR006558">
    <property type="entry name" value="LamG-like"/>
</dbReference>
<dbReference type="AlphaFoldDB" id="A0A381Z900"/>
<name>A0A381Z900_9ZZZZ</name>
<dbReference type="InterPro" id="IPR013320">
    <property type="entry name" value="ConA-like_dom_sf"/>
</dbReference>
<feature type="domain" description="LamG-like jellyroll fold" evidence="3">
    <location>
        <begin position="93"/>
        <end position="224"/>
    </location>
</feature>
<protein>
    <recommendedName>
        <fullName evidence="3">LamG-like jellyroll fold domain-containing protein</fullName>
    </recommendedName>
</protein>
<accession>A0A381Z900</accession>
<keyword evidence="2" id="KW-1015">Disulfide bond</keyword>
<reference evidence="4" key="1">
    <citation type="submission" date="2018-05" db="EMBL/GenBank/DDBJ databases">
        <authorList>
            <person name="Lanie J.A."/>
            <person name="Ng W.-L."/>
            <person name="Kazmierczak K.M."/>
            <person name="Andrzejewski T.M."/>
            <person name="Davidsen T.M."/>
            <person name="Wayne K.J."/>
            <person name="Tettelin H."/>
            <person name="Glass J.I."/>
            <person name="Rusch D."/>
            <person name="Podicherti R."/>
            <person name="Tsui H.-C.T."/>
            <person name="Winkler M.E."/>
        </authorList>
    </citation>
    <scope>NUCLEOTIDE SEQUENCE</scope>
</reference>
<dbReference type="Gene3D" id="2.60.120.200">
    <property type="match status" value="1"/>
</dbReference>
<evidence type="ECO:0000256" key="2">
    <source>
        <dbReference type="ARBA" id="ARBA00023157"/>
    </source>
</evidence>
<dbReference type="SUPFAM" id="SSF49899">
    <property type="entry name" value="Concanavalin A-like lectins/glucanases"/>
    <property type="match status" value="1"/>
</dbReference>
<gene>
    <name evidence="4" type="ORF">METZ01_LOCUS138640</name>
</gene>
<proteinExistence type="predicted"/>
<dbReference type="Pfam" id="PF13385">
    <property type="entry name" value="Laminin_G_3"/>
    <property type="match status" value="1"/>
</dbReference>
<dbReference type="EMBL" id="UINC01020426">
    <property type="protein sequence ID" value="SVA85786.1"/>
    <property type="molecule type" value="Genomic_DNA"/>
</dbReference>
<sequence>MRILTLCIITIILSTTLYPVESALKPDKSLVLWFTFDDGKGEIAKDSSEKGNDGKIKGKFKWEKSKEKNYKTALQFKNDVDVRAPFIPLNGKQDHTLDMWVSANLSSNEQLVFSQKEANSTNKSLHYRIYASGKVRMGFYGNDLDTAAGIVKKGEWTHITFWHDAKKKNRRIYINGKKEAEDNGRALFEGTKGDTVVGSWTETGQYFDGLIDEVRLWHRVLTEKEIADSMELMSLSVSPESKLATTWSKLKTD</sequence>
<evidence type="ECO:0000256" key="1">
    <source>
        <dbReference type="ARBA" id="ARBA00022729"/>
    </source>
</evidence>
<evidence type="ECO:0000313" key="4">
    <source>
        <dbReference type="EMBL" id="SVA85786.1"/>
    </source>
</evidence>
<keyword evidence="1" id="KW-0732">Signal</keyword>